<dbReference type="GO" id="GO:0006869">
    <property type="term" value="P:lipid transport"/>
    <property type="evidence" value="ECO:0007669"/>
    <property type="project" value="UniProtKB-KW"/>
</dbReference>
<dbReference type="VEuPathDB" id="FungiDB:AAP_06068"/>
<comment type="caution">
    <text evidence="10">The sequence shown here is derived from an EMBL/GenBank/DDBJ whole genome shotgun (WGS) entry which is preliminary data.</text>
</comment>
<dbReference type="GO" id="GO:0006623">
    <property type="term" value="P:protein targeting to vacuole"/>
    <property type="evidence" value="ECO:0007669"/>
    <property type="project" value="TreeGrafter"/>
</dbReference>
<dbReference type="InterPro" id="IPR026854">
    <property type="entry name" value="VPS13_N"/>
</dbReference>
<dbReference type="InterPro" id="IPR009543">
    <property type="entry name" value="VPS13_VAB"/>
</dbReference>
<proteinExistence type="inferred from homology"/>
<name>A0A167V2I1_9EURO</name>
<feature type="domain" description="Chorein N-terminal" evidence="6">
    <location>
        <begin position="1"/>
        <end position="878"/>
    </location>
</feature>
<protein>
    <recommendedName>
        <fullName evidence="4">Vacuolar protein sorting-associated protein</fullName>
    </recommendedName>
</protein>
<comment type="similarity">
    <text evidence="1 4">Belongs to the VPS13 family.</text>
</comment>
<dbReference type="PIRSF" id="PIRSF037235">
    <property type="entry name" value="VPS13_fungi"/>
    <property type="match status" value="1"/>
</dbReference>
<evidence type="ECO:0000259" key="8">
    <source>
        <dbReference type="Pfam" id="PF25036"/>
    </source>
</evidence>
<reference evidence="10 11" key="1">
    <citation type="journal article" date="2016" name="Genome Biol. Evol.">
        <title>Divergent and convergent evolution of fungal pathogenicity.</title>
        <authorList>
            <person name="Shang Y."/>
            <person name="Xiao G."/>
            <person name="Zheng P."/>
            <person name="Cen K."/>
            <person name="Zhan S."/>
            <person name="Wang C."/>
        </authorList>
    </citation>
    <scope>NUCLEOTIDE SEQUENCE [LARGE SCALE GENOMIC DNA]</scope>
    <source>
        <strain evidence="10 11">ARSEF 7405</strain>
    </source>
</reference>
<feature type="compositionally biased region" description="Low complexity" evidence="5">
    <location>
        <begin position="1729"/>
        <end position="1741"/>
    </location>
</feature>
<feature type="region of interest" description="Disordered" evidence="5">
    <location>
        <begin position="1531"/>
        <end position="1566"/>
    </location>
</feature>
<dbReference type="GO" id="GO:0045324">
    <property type="term" value="P:late endosome to vacuole transport"/>
    <property type="evidence" value="ECO:0007669"/>
    <property type="project" value="UniProtKB-UniRule"/>
</dbReference>
<evidence type="ECO:0000313" key="10">
    <source>
        <dbReference type="EMBL" id="KZZ86948.1"/>
    </source>
</evidence>
<keyword evidence="2 4" id="KW-0813">Transport</keyword>
<feature type="domain" description="Intermembrane lipid transfer protein VPS13-like C-terminal" evidence="9">
    <location>
        <begin position="3030"/>
        <end position="3135"/>
    </location>
</feature>
<evidence type="ECO:0000313" key="11">
    <source>
        <dbReference type="Proteomes" id="UP000242877"/>
    </source>
</evidence>
<evidence type="ECO:0000256" key="3">
    <source>
        <dbReference type="ARBA" id="ARBA00023055"/>
    </source>
</evidence>
<dbReference type="InterPro" id="IPR026847">
    <property type="entry name" value="VPS13"/>
</dbReference>
<feature type="domain" description="Vacuolar protein sorting-associated protein 13 VPS13 adaptor binding" evidence="8">
    <location>
        <begin position="1931"/>
        <end position="2505"/>
    </location>
</feature>
<dbReference type="GO" id="GO:0007005">
    <property type="term" value="P:mitochondrion organization"/>
    <property type="evidence" value="ECO:0007669"/>
    <property type="project" value="TreeGrafter"/>
</dbReference>
<gene>
    <name evidence="10" type="ORF">AAP_06068</name>
</gene>
<dbReference type="PANTHER" id="PTHR16166">
    <property type="entry name" value="VACUOLAR PROTEIN SORTING-ASSOCIATED PROTEIN VPS13"/>
    <property type="match status" value="1"/>
</dbReference>
<evidence type="ECO:0000256" key="4">
    <source>
        <dbReference type="PIRNR" id="PIRNR037235"/>
    </source>
</evidence>
<dbReference type="Pfam" id="PF25033">
    <property type="entry name" value="VPS13_M"/>
    <property type="match status" value="1"/>
</dbReference>
<dbReference type="InterPro" id="IPR017148">
    <property type="entry name" value="VPS13_fungi"/>
</dbReference>
<dbReference type="Pfam" id="PF25037">
    <property type="entry name" value="VPS13_C"/>
    <property type="match status" value="1"/>
</dbReference>
<evidence type="ECO:0000259" key="6">
    <source>
        <dbReference type="Pfam" id="PF12624"/>
    </source>
</evidence>
<dbReference type="EMBL" id="AZGZ01000042">
    <property type="protein sequence ID" value="KZZ86948.1"/>
    <property type="molecule type" value="Genomic_DNA"/>
</dbReference>
<dbReference type="GO" id="GO:0045053">
    <property type="term" value="P:protein retention in Golgi apparatus"/>
    <property type="evidence" value="ECO:0007669"/>
    <property type="project" value="UniProtKB-UniRule"/>
</dbReference>
<dbReference type="Pfam" id="PF12624">
    <property type="entry name" value="VPS13_N"/>
    <property type="match status" value="1"/>
</dbReference>
<dbReference type="OrthoDB" id="428159at2759"/>
<keyword evidence="11" id="KW-1185">Reference proteome</keyword>
<feature type="region of interest" description="Disordered" evidence="5">
    <location>
        <begin position="1725"/>
        <end position="1754"/>
    </location>
</feature>
<organism evidence="10 11">
    <name type="scientific">Ascosphaera apis ARSEF 7405</name>
    <dbReference type="NCBI Taxonomy" id="392613"/>
    <lineage>
        <taxon>Eukaryota</taxon>
        <taxon>Fungi</taxon>
        <taxon>Dikarya</taxon>
        <taxon>Ascomycota</taxon>
        <taxon>Pezizomycotina</taxon>
        <taxon>Eurotiomycetes</taxon>
        <taxon>Eurotiomycetidae</taxon>
        <taxon>Onygenales</taxon>
        <taxon>Ascosphaeraceae</taxon>
        <taxon>Ascosphaera</taxon>
    </lineage>
</organism>
<dbReference type="Proteomes" id="UP000242877">
    <property type="component" value="Unassembled WGS sequence"/>
</dbReference>
<feature type="domain" description="VPS13-like middle region" evidence="7">
    <location>
        <begin position="1140"/>
        <end position="1875"/>
    </location>
</feature>
<evidence type="ECO:0000256" key="5">
    <source>
        <dbReference type="SAM" id="MobiDB-lite"/>
    </source>
</evidence>
<sequence length="3161" mass="358449">MLEGLVSTLLNRFLGMYVKNFDTTQLNIGIWSGDVKLKNLELRREALDQLHLPLNVIEGYLGELTLSIPWSNLRSKPVKVNIEDVFLLAAPRMDTEFDPEDEKRRAHALKIEKLDNADLLKEQSVSGSSQEDQLKNQSFTQSLINAVVDNLQIVIKNVHCRYEDSITTPGTPFAAGLTIREISAVSTDESWIPTFIQSTSGLSHKLAVLESLAMYWNTDTELFGGVYGTESDAQEKLGHEALMNRLRSAITDEEVKQHMLKPVSCRAGIELDKTGEMDRPRMKARFLFDELGFVIDDQQYRDALMLMDLFHSYYFSRENRELRPQSPPKKDPKAWFRYAGNVVLRKIHDRNRRWTWDYIKERRDDRKNYIALFKRKKRGDNLDPADSESLGRLEMKYSYEDLRFWRSLARSQLRKEKVETKQPEQKQTWSEWFWGTKREEEQTVMTEEQKQELFQAIDWDEKKAAAESIDVPREWVKFQVDASLKNGSLTLRRDPHAKLTEVIKLMFDNFKAKAQIRPDSFTFAVDLGGLRLYDGSTDGTLFPQVVRVKDVAAQPKDALYDYGGEDDLNASDEDEFVGCTDSLFHAYFENNPLDGSADTAVTLKLKSIEVIYNPQMVMDIYNFFLPPQRHMESINALLATAGATVEEIRQQTRAGLEFALEEHKTCNAQLDIQAPLIIVPDSVTHRDPLCLIIDAGHIAVGSELVPKETYKEIEERQSQKYSEEDFERLESVMYDKFLIKLDSTQVLMGRGVEATKAELNGETVSKNLHIIDQINMDFLLELCIIPRSPDLTRTRVSGNLPELHASISDRKYKDLMKIIDIAIPKLAPDAMATDEAQDEMKNHPDKQETFITKQQLLDVETDSVQDLKPSVPDDSQQKIFEFNFTVDKLRGSLYRSGQEEQDEDTLLCEVVANHFQMNFSMRPNDMRANVLLRALSVEDHIESNLAPEFKQMVSSKTSDAHHERDLFHLKLTRTTPSSHISKPETQGIETDVDLAVSTINLVVTRRTLLTLLDFVFITFTETPVAPAPNARRGSSVTAIASREAKEAQQVVSNIIGKVQVNCKLDGISLILNDDGIRLATLSMTTADISIDLTDTMQVRARMGSLNLYDDLHHDESSVTVRRLMSIEGDDFADFKYQTFDPKLPTYPGYSSEAFLRSGSIKINFIEEPYRKIINFLVKFGKMQAIFNAARMAAANQANQIQETAQYMRFDIVIRAPILVFPRITKERRPKDYITVNLGEIHASNIFKPLNDEPNAPRQNIISAGIRHIKLSSTFYYDDDFEELAMMENVDVDFDINYMEHNTKYERPDISVSGNMSPINLRISQPQLRFMMYLIQTVPAALIPDPGRQEAEAYSSLPSNITEPAQTLISRPVAEQREATQLPETIPSQDHVWTQLDMTFKAPTVGLELILAQEGQRVGDLDNASLSKFFLSDMGLKLRMLTNGALETEIAIQSFNIRDSREAANTRFRKIMSLIDSNIEQEFMAKISLAGGEKRHVTVILTIDSPRIIFALDYLFALQRYLQQAFIASSAEEAEGDPEKDSSPALSPDRGRQYSRTSVISNKSEVPQSQQTTPFTIAFRLNIVDTQIILIANPAIPNTEAIVLNSKQVVFSQQNSTSLQMTKVGMFLCRMDKFDTNRLRILDDFALTLSMDTQTSGSHGSSTRLDLSVDPLVLRLSLRDILLAIQIVNEASEMLLKTRKAVSENASQQSLSHKDGLLAERPRLSREESIMSGSSRQSSSTRVSRELLSTPRGAPAATIMQNEEMTVQIDGIRIIIIGEGHELPLFDWNTKRFEVAVRDWSSNLSADANFATDLNVYNFSKSEWEPVVEPYQLGFHMQKDFNPDCLSLQVLSHSSLELSISSSTIALISKSLQFLKTDEDVLSKPRGSNAPYRLLNYTGFDVQVWTEYEKGSQGPVVTLEDGQEYPWQFEDPTSMRENLSPEGKAGMVGLQLEASGFDPIHAIPLIREGEAAYNLKPRKDKVYHRLLVEVRLAEDYVKYITFRSPVLVENNTQIPIELGIFSPDEGHLLRIEKIAPGECRCAPVGSAYLHSLVVRPDQGFGYEWSNEILYWKDLLRRPTRTLSCRSEHNPRQAPPFYFQMHASYDSKDPTCNVYPNMRIKIFAPLEIQNLLPYDFKYRIYDKNTRKDWTNFLRKGGISPVHVVELSHLLLLNVDVEDTPFRQGEFAIINGDVEEDFRRENSLTIDDGQGTELKLGLHYYSIPDSGGAFKISVYSPYLILNMTGLNLSLKSKSAPRQSQVHRIGTDSSRGMRKALPYMYSYHTSDRANRTLLRLDNSGWTKPQSFEAIGSNFEAIFPSQHSNTDYHAGITVAEGEGKYLVTKVITITPRFILKNKLDEDLLAREPGSSTIINLRPGDLVPLHFIHREAENQLCLSFRGLNNYWSSPFSISDLGSIFVKLSKGNQSQKLLKVEILMEGATIFFHISLETSHWPFSMRNESDTEFTFYQADPNMEEDDEIGEDSNFRPIRYRLPPRSIMPYAWDYPASRNKSLVLVCHDKERYIKLAEIGNLMPMKLPPFGENGRPKIIDINIVADGPTQTLVLSNFRPSKSMYRQPTNTSSRSSMSGAFEVKQVQSEISFKAHFKFNGVGISLINSHLKELLYMTFRDIEFRYSDSKLYQTIDITIKWIQFDNQLYGGIFPILVYPSVVPKTGQEMEAHPIFHFKVTRVKDDSYGVLYIKYATLLCQQMTIELDEDFIFAMLEFLKAPGWSTVDNDEDHKLCDETLDIPEPKEEEQARDVYFELLHLHPIQLDLSFVRTERVNVEDTAVPQSPIMFFVNILTMSIGNVNDAPVRLNALMLENARVSLSSLISSIRGHYTQEFVRQIHLILGSADFLGNPVGLFNTFSSAVSDFFYEPYQGLVMSDRPHEQLGIGIAKGTSSLVKKSVFGISDSVTKFTGSISKGLAAATLDKEFQDQRRMTRARNRPKHALYGIASGGNAFAQSLASGIGGLARHPLEGAEKEGLHGFVKGIGKGILGLPTKSFVGAFDFASSLAEGVRNTTTVFDANDLDRVRYPRFIGMDGVVRPYSAREALGQFWLKTADDGKYFHEDYIAHLDLPGQNKLVLLTYNRILIIRTKGLKTETNIQLTDMHTISKERTGMSIILKGGMNGPFIPVQEERARNWFYGQIAVAVNAFNDRYGARD</sequence>
<dbReference type="InterPro" id="IPR056747">
    <property type="entry name" value="VPS13-like_M"/>
</dbReference>
<evidence type="ECO:0000256" key="2">
    <source>
        <dbReference type="ARBA" id="ARBA00022448"/>
    </source>
</evidence>
<evidence type="ECO:0000256" key="1">
    <source>
        <dbReference type="ARBA" id="ARBA00006545"/>
    </source>
</evidence>
<feature type="compositionally biased region" description="Polar residues" evidence="5">
    <location>
        <begin position="1553"/>
        <end position="1566"/>
    </location>
</feature>
<dbReference type="GO" id="GO:0005794">
    <property type="term" value="C:Golgi apparatus"/>
    <property type="evidence" value="ECO:0007669"/>
    <property type="project" value="UniProtKB-UniRule"/>
</dbReference>
<evidence type="ECO:0000259" key="9">
    <source>
        <dbReference type="Pfam" id="PF25037"/>
    </source>
</evidence>
<dbReference type="PANTHER" id="PTHR16166:SF93">
    <property type="entry name" value="INTERMEMBRANE LIPID TRANSFER PROTEIN VPS13"/>
    <property type="match status" value="1"/>
</dbReference>
<comment type="function">
    <text evidence="4">Mediates the transfer of lipids between membranes at organelle contact sites. May play a role in mitochondrial lipid homeostasis.</text>
</comment>
<keyword evidence="3 4" id="KW-0445">Lipid transport</keyword>
<dbReference type="InterPro" id="IPR056748">
    <property type="entry name" value="VPS13-like_C"/>
</dbReference>
<keyword evidence="4" id="KW-0333">Golgi apparatus</keyword>
<accession>A0A167V2I1</accession>
<evidence type="ECO:0000259" key="7">
    <source>
        <dbReference type="Pfam" id="PF25033"/>
    </source>
</evidence>
<dbReference type="Pfam" id="PF25036">
    <property type="entry name" value="VPS13_VAB"/>
    <property type="match status" value="1"/>
</dbReference>